<comment type="cofactor">
    <cofactor evidence="1 5">
        <name>Mg(2+)</name>
        <dbReference type="ChEBI" id="CHEBI:18420"/>
    </cofactor>
</comment>
<evidence type="ECO:0000313" key="7">
    <source>
        <dbReference type="Proteomes" id="UP001157946"/>
    </source>
</evidence>
<dbReference type="Pfam" id="PF00459">
    <property type="entry name" value="Inositol_P"/>
    <property type="match status" value="1"/>
</dbReference>
<feature type="binding site" evidence="5">
    <location>
        <position position="215"/>
    </location>
    <ligand>
        <name>Mg(2+)</name>
        <dbReference type="ChEBI" id="CHEBI:18420"/>
        <label>1</label>
        <note>catalytic</note>
    </ligand>
</feature>
<dbReference type="Gene3D" id="3.30.540.10">
    <property type="entry name" value="Fructose-1,6-Bisphosphatase, subunit A, domain 1"/>
    <property type="match status" value="1"/>
</dbReference>
<protein>
    <submittedName>
        <fullName evidence="6">Myo-inositol-1(Or 4)-monophosphatase</fullName>
    </submittedName>
</protein>
<name>A0AA45WMQ8_9BACL</name>
<evidence type="ECO:0000256" key="2">
    <source>
        <dbReference type="ARBA" id="ARBA00022723"/>
    </source>
</evidence>
<evidence type="ECO:0000256" key="4">
    <source>
        <dbReference type="ARBA" id="ARBA00022842"/>
    </source>
</evidence>
<sequence>MEWQRVVREARAAAEELAVAAGKLAKEAFLLDKEIEAKGEYGDIVTEIDRQAEEWIVSGIKKRFPSHRILGEEFGWQGGDDPDWSWMIDPLDGTNNYAIGLPVYAVCITCFYRDEPVLGVIYDSHLERLYVAVKGEGATVNGKQLTIAPQAFKRPTVAWVQGHHVQGDERSLALRQVLEQRCKRVLRLWAPGIAWSLLAQGQIDAMVVYRSGGVDMYAGMLLAREAGAVTVDYEGKAFDGIDPDASLIACHPERLTEIIKLVRT</sequence>
<dbReference type="PRINTS" id="PR00377">
    <property type="entry name" value="IMPHPHTASES"/>
</dbReference>
<comment type="caution">
    <text evidence="6">The sequence shown here is derived from an EMBL/GenBank/DDBJ whole genome shotgun (WGS) entry which is preliminary data.</text>
</comment>
<keyword evidence="3" id="KW-0378">Hydrolase</keyword>
<dbReference type="PANTHER" id="PTHR20854:SF4">
    <property type="entry name" value="INOSITOL-1-MONOPHOSPHATASE-RELATED"/>
    <property type="match status" value="1"/>
</dbReference>
<dbReference type="GO" id="GO:0008934">
    <property type="term" value="F:inositol monophosphate 1-phosphatase activity"/>
    <property type="evidence" value="ECO:0007669"/>
    <property type="project" value="TreeGrafter"/>
</dbReference>
<feature type="binding site" evidence="5">
    <location>
        <position position="89"/>
    </location>
    <ligand>
        <name>Mg(2+)</name>
        <dbReference type="ChEBI" id="CHEBI:18420"/>
        <label>1</label>
        <note>catalytic</note>
    </ligand>
</feature>
<dbReference type="InterPro" id="IPR000760">
    <property type="entry name" value="Inositol_monophosphatase-like"/>
</dbReference>
<dbReference type="FunFam" id="3.30.540.10:FF:000003">
    <property type="entry name" value="Inositol-1-monophosphatase"/>
    <property type="match status" value="1"/>
</dbReference>
<evidence type="ECO:0000256" key="1">
    <source>
        <dbReference type="ARBA" id="ARBA00001946"/>
    </source>
</evidence>
<gene>
    <name evidence="6" type="ORF">SAMN06265361_102642</name>
</gene>
<evidence type="ECO:0000256" key="5">
    <source>
        <dbReference type="PIRSR" id="PIRSR600760-2"/>
    </source>
</evidence>
<dbReference type="GO" id="GO:0006020">
    <property type="term" value="P:inositol metabolic process"/>
    <property type="evidence" value="ECO:0007669"/>
    <property type="project" value="TreeGrafter"/>
</dbReference>
<accession>A0AA45WMQ8</accession>
<evidence type="ECO:0000256" key="3">
    <source>
        <dbReference type="ARBA" id="ARBA00022801"/>
    </source>
</evidence>
<feature type="binding site" evidence="5">
    <location>
        <position position="72"/>
    </location>
    <ligand>
        <name>Mg(2+)</name>
        <dbReference type="ChEBI" id="CHEBI:18420"/>
        <label>1</label>
        <note>catalytic</note>
    </ligand>
</feature>
<keyword evidence="7" id="KW-1185">Reference proteome</keyword>
<dbReference type="GO" id="GO:0007165">
    <property type="term" value="P:signal transduction"/>
    <property type="evidence" value="ECO:0007669"/>
    <property type="project" value="TreeGrafter"/>
</dbReference>
<dbReference type="GO" id="GO:0046872">
    <property type="term" value="F:metal ion binding"/>
    <property type="evidence" value="ECO:0007669"/>
    <property type="project" value="UniProtKB-KW"/>
</dbReference>
<keyword evidence="2 5" id="KW-0479">Metal-binding</keyword>
<dbReference type="PANTHER" id="PTHR20854">
    <property type="entry name" value="INOSITOL MONOPHOSPHATASE"/>
    <property type="match status" value="1"/>
</dbReference>
<dbReference type="SUPFAM" id="SSF56655">
    <property type="entry name" value="Carbohydrate phosphatase"/>
    <property type="match status" value="1"/>
</dbReference>
<dbReference type="AlphaFoldDB" id="A0AA45WMQ8"/>
<keyword evidence="4 5" id="KW-0460">Magnesium</keyword>
<proteinExistence type="predicted"/>
<reference evidence="6" key="1">
    <citation type="submission" date="2017-05" db="EMBL/GenBank/DDBJ databases">
        <authorList>
            <person name="Varghese N."/>
            <person name="Submissions S."/>
        </authorList>
    </citation>
    <scope>NUCLEOTIDE SEQUENCE</scope>
    <source>
        <strain evidence="6">DSM 45262</strain>
    </source>
</reference>
<evidence type="ECO:0000313" key="6">
    <source>
        <dbReference type="EMBL" id="SMP14909.1"/>
    </source>
</evidence>
<dbReference type="Gene3D" id="3.40.190.80">
    <property type="match status" value="1"/>
</dbReference>
<organism evidence="6 7">
    <name type="scientific">Laceyella tengchongensis</name>
    <dbReference type="NCBI Taxonomy" id="574699"/>
    <lineage>
        <taxon>Bacteria</taxon>
        <taxon>Bacillati</taxon>
        <taxon>Bacillota</taxon>
        <taxon>Bacilli</taxon>
        <taxon>Bacillales</taxon>
        <taxon>Thermoactinomycetaceae</taxon>
        <taxon>Laceyella</taxon>
    </lineage>
</organism>
<dbReference type="Proteomes" id="UP001157946">
    <property type="component" value="Unassembled WGS sequence"/>
</dbReference>
<dbReference type="RefSeq" id="WP_223247968.1">
    <property type="nucleotide sequence ID" value="NZ_FXTU01000002.1"/>
</dbReference>
<feature type="binding site" evidence="5">
    <location>
        <position position="91"/>
    </location>
    <ligand>
        <name>Mg(2+)</name>
        <dbReference type="ChEBI" id="CHEBI:18420"/>
        <label>1</label>
        <note>catalytic</note>
    </ligand>
</feature>
<dbReference type="EMBL" id="FXTU01000002">
    <property type="protein sequence ID" value="SMP14909.1"/>
    <property type="molecule type" value="Genomic_DNA"/>
</dbReference>
<feature type="binding site" evidence="5">
    <location>
        <position position="92"/>
    </location>
    <ligand>
        <name>Mg(2+)</name>
        <dbReference type="ChEBI" id="CHEBI:18420"/>
        <label>1</label>
        <note>catalytic</note>
    </ligand>
</feature>